<dbReference type="PROSITE" id="PS50110">
    <property type="entry name" value="RESPONSE_REGULATORY"/>
    <property type="match status" value="1"/>
</dbReference>
<dbReference type="Pfam" id="PF08668">
    <property type="entry name" value="HDOD"/>
    <property type="match status" value="1"/>
</dbReference>
<dbReference type="Proteomes" id="UP000256899">
    <property type="component" value="Unassembled WGS sequence"/>
</dbReference>
<evidence type="ECO:0000313" key="5">
    <source>
        <dbReference type="Proteomes" id="UP000256899"/>
    </source>
</evidence>
<evidence type="ECO:0000256" key="1">
    <source>
        <dbReference type="PROSITE-ProRule" id="PRU00169"/>
    </source>
</evidence>
<gene>
    <name evidence="4" type="ORF">DXX94_14615</name>
</gene>
<comment type="caution">
    <text evidence="1">Lacks conserved residue(s) required for the propagation of feature annotation.</text>
</comment>
<reference evidence="5" key="1">
    <citation type="submission" date="2018-08" db="EMBL/GenBank/DDBJ databases">
        <title>Thalassotalea euphylliae genome.</title>
        <authorList>
            <person name="Summers S."/>
            <person name="Rice S.A."/>
            <person name="Freckelton M.L."/>
            <person name="Nedved B.T."/>
            <person name="Hadfield M.G."/>
        </authorList>
    </citation>
    <scope>NUCLEOTIDE SEQUENCE [LARGE SCALE GENOMIC DNA]</scope>
    <source>
        <strain evidence="5">H3</strain>
    </source>
</reference>
<dbReference type="PROSITE" id="PS51833">
    <property type="entry name" value="HDOD"/>
    <property type="match status" value="1"/>
</dbReference>
<dbReference type="Gene3D" id="1.10.3210.10">
    <property type="entry name" value="Hypothetical protein af1432"/>
    <property type="match status" value="1"/>
</dbReference>
<sequence>MKLLLIGANSADQATLNKIFSRGNHTLSQVANAEQALELLAASRYDVIAVNEQLADMAVEACLKALIQAAPHALKIVVTHDDNSDFDLAHEQIRSPIHAADLVTLLEAMVPQHKVITKKHIVDAVAKVKTLPSPPKVYMQLNQLLKQSNTDSAKIAEIISRDPALVAKVLQFVNSSAMAKGKQITNIGDAITKMGVDTLCCIVMTAEMFSYQPNIPDFSIEQEQRHCLATARMAASIVKAQLKQQALLTGLLHGIGKLVLYEVDEKQTKKFMAERLNGSDNIGLEQKLFNTDHAQVGGYLLHLWGFPYAIVEALVLQYQPEKLLNKPFGTAHAVYLANTLLKERELSPLFIEKFKLEPMLEKLVARAEKIRNF</sequence>
<dbReference type="PANTHER" id="PTHR33525">
    <property type="match status" value="1"/>
</dbReference>
<accession>A0A3E0U539</accession>
<dbReference type="EMBL" id="QUOT01000001">
    <property type="protein sequence ID" value="REL31850.1"/>
    <property type="molecule type" value="Genomic_DNA"/>
</dbReference>
<evidence type="ECO:0000313" key="4">
    <source>
        <dbReference type="EMBL" id="REL31850.1"/>
    </source>
</evidence>
<dbReference type="InterPro" id="IPR013976">
    <property type="entry name" value="HDOD"/>
</dbReference>
<dbReference type="InterPro" id="IPR001789">
    <property type="entry name" value="Sig_transdc_resp-reg_receiver"/>
</dbReference>
<dbReference type="PANTHER" id="PTHR33525:SF3">
    <property type="entry name" value="RIBONUCLEASE Y"/>
    <property type="match status" value="1"/>
</dbReference>
<dbReference type="SUPFAM" id="SSF109604">
    <property type="entry name" value="HD-domain/PDEase-like"/>
    <property type="match status" value="1"/>
</dbReference>
<dbReference type="SUPFAM" id="SSF52172">
    <property type="entry name" value="CheY-like"/>
    <property type="match status" value="1"/>
</dbReference>
<dbReference type="GO" id="GO:0000160">
    <property type="term" value="P:phosphorelay signal transduction system"/>
    <property type="evidence" value="ECO:0007669"/>
    <property type="project" value="InterPro"/>
</dbReference>
<comment type="caution">
    <text evidence="4">The sequence shown here is derived from an EMBL/GenBank/DDBJ whole genome shotgun (WGS) entry which is preliminary data.</text>
</comment>
<organism evidence="4 5">
    <name type="scientific">Thalassotalea euphylliae</name>
    <dbReference type="NCBI Taxonomy" id="1655234"/>
    <lineage>
        <taxon>Bacteria</taxon>
        <taxon>Pseudomonadati</taxon>
        <taxon>Pseudomonadota</taxon>
        <taxon>Gammaproteobacteria</taxon>
        <taxon>Alteromonadales</taxon>
        <taxon>Colwelliaceae</taxon>
        <taxon>Thalassotalea</taxon>
    </lineage>
</organism>
<evidence type="ECO:0000259" key="2">
    <source>
        <dbReference type="PROSITE" id="PS50110"/>
    </source>
</evidence>
<dbReference type="InterPro" id="IPR011006">
    <property type="entry name" value="CheY-like_superfamily"/>
</dbReference>
<protein>
    <submittedName>
        <fullName evidence="4">HDOD domain-containing protein</fullName>
    </submittedName>
</protein>
<dbReference type="Gene3D" id="3.40.50.2300">
    <property type="match status" value="1"/>
</dbReference>
<feature type="domain" description="Response regulatory" evidence="2">
    <location>
        <begin position="2"/>
        <end position="110"/>
    </location>
</feature>
<dbReference type="RefSeq" id="WP_116017002.1">
    <property type="nucleotide sequence ID" value="NZ_QUOT01000001.1"/>
</dbReference>
<keyword evidence="5" id="KW-1185">Reference proteome</keyword>
<name>A0A3E0U539_9GAMM</name>
<evidence type="ECO:0000259" key="3">
    <source>
        <dbReference type="PROSITE" id="PS51833"/>
    </source>
</evidence>
<dbReference type="InterPro" id="IPR052340">
    <property type="entry name" value="RNase_Y/CdgJ"/>
</dbReference>
<proteinExistence type="predicted"/>
<feature type="domain" description="HDOD" evidence="3">
    <location>
        <begin position="131"/>
        <end position="320"/>
    </location>
</feature>
<dbReference type="AlphaFoldDB" id="A0A3E0U539"/>